<evidence type="ECO:0000313" key="1">
    <source>
        <dbReference type="EMBL" id="MBX71299.1"/>
    </source>
</evidence>
<name>A0A2P2QWB1_RHIMU</name>
<organism evidence="1">
    <name type="scientific">Rhizophora mucronata</name>
    <name type="common">Asiatic mangrove</name>
    <dbReference type="NCBI Taxonomy" id="61149"/>
    <lineage>
        <taxon>Eukaryota</taxon>
        <taxon>Viridiplantae</taxon>
        <taxon>Streptophyta</taxon>
        <taxon>Embryophyta</taxon>
        <taxon>Tracheophyta</taxon>
        <taxon>Spermatophyta</taxon>
        <taxon>Magnoliopsida</taxon>
        <taxon>eudicotyledons</taxon>
        <taxon>Gunneridae</taxon>
        <taxon>Pentapetalae</taxon>
        <taxon>rosids</taxon>
        <taxon>fabids</taxon>
        <taxon>Malpighiales</taxon>
        <taxon>Rhizophoraceae</taxon>
        <taxon>Rhizophora</taxon>
    </lineage>
</organism>
<proteinExistence type="predicted"/>
<dbReference type="EMBL" id="GGEC01090815">
    <property type="protein sequence ID" value="MBX71299.1"/>
    <property type="molecule type" value="Transcribed_RNA"/>
</dbReference>
<sequence length="34" mass="3889">MLKQNPICEPGICWIMLDIIIIWAYKCPSGLVIL</sequence>
<protein>
    <submittedName>
        <fullName evidence="1">Uncharacterized protein</fullName>
    </submittedName>
</protein>
<dbReference type="AlphaFoldDB" id="A0A2P2QWB1"/>
<accession>A0A2P2QWB1</accession>
<reference evidence="1" key="1">
    <citation type="submission" date="2018-02" db="EMBL/GenBank/DDBJ databases">
        <title>Rhizophora mucronata_Transcriptome.</title>
        <authorList>
            <person name="Meera S.P."/>
            <person name="Sreeshan A."/>
            <person name="Augustine A."/>
        </authorList>
    </citation>
    <scope>NUCLEOTIDE SEQUENCE</scope>
    <source>
        <tissue evidence="1">Leaf</tissue>
    </source>
</reference>